<comment type="caution">
    <text evidence="1">The sequence shown here is derived from an EMBL/GenBank/DDBJ whole genome shotgun (WGS) entry which is preliminary data.</text>
</comment>
<protein>
    <submittedName>
        <fullName evidence="1">Zf-TFIIB domain-containing protein</fullName>
    </submittedName>
</protein>
<dbReference type="Proteomes" id="UP001595729">
    <property type="component" value="Unassembled WGS sequence"/>
</dbReference>
<organism evidence="1 2">
    <name type="scientific">Hydrogenophaga luteola</name>
    <dbReference type="NCBI Taxonomy" id="1591122"/>
    <lineage>
        <taxon>Bacteria</taxon>
        <taxon>Pseudomonadati</taxon>
        <taxon>Pseudomonadota</taxon>
        <taxon>Betaproteobacteria</taxon>
        <taxon>Burkholderiales</taxon>
        <taxon>Comamonadaceae</taxon>
        <taxon>Hydrogenophaga</taxon>
    </lineage>
</organism>
<proteinExistence type="predicted"/>
<sequence>MSPPLCPSCRERMSSVEAGMVGVWSCVYCDGAWLPASRAQGALASRRGGLASGSLAEDDPAGPASDLSLLCPECDDSRFRARRARDGVVFECAACGSVHLPNATVVALGKALGGADWEIGRSLAELFSPGAQSRVDGAVTVVALIYLLLS</sequence>
<name>A0ABV7W292_9BURK</name>
<reference evidence="2" key="1">
    <citation type="journal article" date="2019" name="Int. J. Syst. Evol. Microbiol.">
        <title>The Global Catalogue of Microorganisms (GCM) 10K type strain sequencing project: providing services to taxonomists for standard genome sequencing and annotation.</title>
        <authorList>
            <consortium name="The Broad Institute Genomics Platform"/>
            <consortium name="The Broad Institute Genome Sequencing Center for Infectious Disease"/>
            <person name="Wu L."/>
            <person name="Ma J."/>
        </authorList>
    </citation>
    <scope>NUCLEOTIDE SEQUENCE [LARGE SCALE GENOMIC DNA]</scope>
    <source>
        <strain evidence="2">KCTC 42501</strain>
    </source>
</reference>
<dbReference type="RefSeq" id="WP_382170310.1">
    <property type="nucleotide sequence ID" value="NZ_JBHRXX010000001.1"/>
</dbReference>
<accession>A0ABV7W292</accession>
<evidence type="ECO:0000313" key="2">
    <source>
        <dbReference type="Proteomes" id="UP001595729"/>
    </source>
</evidence>
<gene>
    <name evidence="1" type="ORF">ACFOPI_02235</name>
</gene>
<evidence type="ECO:0000313" key="1">
    <source>
        <dbReference type="EMBL" id="MFC3682393.1"/>
    </source>
</evidence>
<dbReference type="EMBL" id="JBHRXX010000001">
    <property type="protein sequence ID" value="MFC3682393.1"/>
    <property type="molecule type" value="Genomic_DNA"/>
</dbReference>
<keyword evidence="2" id="KW-1185">Reference proteome</keyword>